<proteinExistence type="inferred from homology"/>
<dbReference type="PANTHER" id="PTHR16222:SF24">
    <property type="entry name" value="ADP-RIBOSYLHYDROLASE ARH3"/>
    <property type="match status" value="1"/>
</dbReference>
<dbReference type="AlphaFoldDB" id="A0AAE3KEL4"/>
<dbReference type="SUPFAM" id="SSF101478">
    <property type="entry name" value="ADP-ribosylglycohydrolase"/>
    <property type="match status" value="1"/>
</dbReference>
<dbReference type="Gene3D" id="1.10.4080.10">
    <property type="entry name" value="ADP-ribosylation/Crystallin J1"/>
    <property type="match status" value="1"/>
</dbReference>
<sequence>MNKQAAIAAAEEWLRGRFGEDLRHGKHRVGVEPGTVLTLQGWCVPYGYFDAEDPSKPGPGIFPAPAVLVPEDGRPPELYIPRQDSAASDKPEIPDFQAMPAWPEPSEADHEIARDLAGGGVAVVDPEFYEDLFAHLGVPSEAVFGWREVDQAGQLTGGGWRNENYRIGPLWRGFPIPDTPLDALLNYENCGWYPEETLIWGMLDLDVYVPATRDWTIRTAPTGTDLRALDVFSSRRRLPADCETWFRVRVRDVIAALPDVRLDINLGQVPSKSFVVSELQSYVEAYPAPADEAGYGWVREQPVETSPPVQVEIDRVVDDFGFADADQARDALVRRLRFASGQARANQHPLSVDECLRHLRGCAWELRNETLPEGAEPTWPDDPVGAGLELRYAEDGTPRPCAPHFGKFSRNSHENHNLAWHRVVGAYVGFALGDALGSAVEFDSWETIQEKFGPHGLTELAVAFDRPGQISALTQQLLFCTEGLIRGAEPVAGKHHLTSAPLAVQHAYQRWLVTQGVPWSEAGGRFAADRAEPDGWLVRVPELAHRRSPDLTTLSTIRSFARRGEIGSPERRVNKSQGAAALLSALPAAVAAAHGLDRADGMEHARALALELAQLTHGHNTSTRAAMSLAGLMFSRMLAEDTIRPVHLLLQPEYSYWQDNDFQSERSEFRRALQEARVRREQREVHPLAQLDSLGDGATAVSVLTRALYAASRFETEPETALLVAVNHSGNSAMTAAVTGALLGAKYGVPGLPSHWIDQLELRFLVENVASDAFWHFNRFSPLTVAEQAEMWTRRYPRS</sequence>
<accession>A0AAE3KEL4</accession>
<keyword evidence="2" id="KW-0378">Hydrolase</keyword>
<reference evidence="3" key="1">
    <citation type="submission" date="2022-06" db="EMBL/GenBank/DDBJ databases">
        <title>Genomic Encyclopedia of Archaeal and Bacterial Type Strains, Phase II (KMG-II): from individual species to whole genera.</title>
        <authorList>
            <person name="Goeker M."/>
        </authorList>
    </citation>
    <scope>NUCLEOTIDE SEQUENCE</scope>
    <source>
        <strain evidence="3">DSM 43935</strain>
    </source>
</reference>
<keyword evidence="4" id="KW-1185">Reference proteome</keyword>
<name>A0AAE3KEL4_9PSEU</name>
<dbReference type="GO" id="GO:0016787">
    <property type="term" value="F:hydrolase activity"/>
    <property type="evidence" value="ECO:0007669"/>
    <property type="project" value="UniProtKB-KW"/>
</dbReference>
<gene>
    <name evidence="3" type="ORF">LX83_000810</name>
</gene>
<evidence type="ECO:0000256" key="2">
    <source>
        <dbReference type="ARBA" id="ARBA00022801"/>
    </source>
</evidence>
<dbReference type="EMBL" id="JAMTCK010000002">
    <property type="protein sequence ID" value="MCP2163970.1"/>
    <property type="molecule type" value="Genomic_DNA"/>
</dbReference>
<comment type="similarity">
    <text evidence="1">Belongs to the ADP-ribosylglycohydrolase family.</text>
</comment>
<dbReference type="InterPro" id="IPR036705">
    <property type="entry name" value="Ribosyl_crysJ1_sf"/>
</dbReference>
<dbReference type="Proteomes" id="UP001206128">
    <property type="component" value="Unassembled WGS sequence"/>
</dbReference>
<evidence type="ECO:0000313" key="3">
    <source>
        <dbReference type="EMBL" id="MCP2163970.1"/>
    </source>
</evidence>
<dbReference type="InterPro" id="IPR005502">
    <property type="entry name" value="Ribosyl_crysJ1"/>
</dbReference>
<dbReference type="InterPro" id="IPR050792">
    <property type="entry name" value="ADP-ribosylglycohydrolase"/>
</dbReference>
<dbReference type="Pfam" id="PF03747">
    <property type="entry name" value="ADP_ribosyl_GH"/>
    <property type="match status" value="1"/>
</dbReference>
<comment type="caution">
    <text evidence="3">The sequence shown here is derived from an EMBL/GenBank/DDBJ whole genome shotgun (WGS) entry which is preliminary data.</text>
</comment>
<evidence type="ECO:0000313" key="4">
    <source>
        <dbReference type="Proteomes" id="UP001206128"/>
    </source>
</evidence>
<organism evidence="3 4">
    <name type="scientific">Goodfellowiella coeruleoviolacea</name>
    <dbReference type="NCBI Taxonomy" id="334858"/>
    <lineage>
        <taxon>Bacteria</taxon>
        <taxon>Bacillati</taxon>
        <taxon>Actinomycetota</taxon>
        <taxon>Actinomycetes</taxon>
        <taxon>Pseudonocardiales</taxon>
        <taxon>Pseudonocardiaceae</taxon>
        <taxon>Goodfellowiella</taxon>
    </lineage>
</organism>
<dbReference type="PANTHER" id="PTHR16222">
    <property type="entry name" value="ADP-RIBOSYLGLYCOHYDROLASE"/>
    <property type="match status" value="1"/>
</dbReference>
<evidence type="ECO:0000256" key="1">
    <source>
        <dbReference type="ARBA" id="ARBA00010702"/>
    </source>
</evidence>
<dbReference type="RefSeq" id="WP_253767182.1">
    <property type="nucleotide sequence ID" value="NZ_JAMTCK010000002.1"/>
</dbReference>
<protein>
    <submittedName>
        <fullName evidence="3">ADP-ribosylglycohydrolase</fullName>
    </submittedName>
</protein>